<keyword evidence="2" id="KW-1133">Transmembrane helix</keyword>
<evidence type="ECO:0000313" key="4">
    <source>
        <dbReference type="Proteomes" id="UP000287166"/>
    </source>
</evidence>
<proteinExistence type="predicted"/>
<dbReference type="OrthoDB" id="2552042at2759"/>
<dbReference type="InParanoid" id="A0A401G7R8"/>
<dbReference type="RefSeq" id="XP_027609128.1">
    <property type="nucleotide sequence ID" value="XM_027753327.1"/>
</dbReference>
<feature type="transmembrane region" description="Helical" evidence="2">
    <location>
        <begin position="85"/>
        <end position="105"/>
    </location>
</feature>
<organism evidence="3 4">
    <name type="scientific">Sparassis crispa</name>
    <dbReference type="NCBI Taxonomy" id="139825"/>
    <lineage>
        <taxon>Eukaryota</taxon>
        <taxon>Fungi</taxon>
        <taxon>Dikarya</taxon>
        <taxon>Basidiomycota</taxon>
        <taxon>Agaricomycotina</taxon>
        <taxon>Agaricomycetes</taxon>
        <taxon>Polyporales</taxon>
        <taxon>Sparassidaceae</taxon>
        <taxon>Sparassis</taxon>
    </lineage>
</organism>
<keyword evidence="4" id="KW-1185">Reference proteome</keyword>
<feature type="region of interest" description="Disordered" evidence="1">
    <location>
        <begin position="235"/>
        <end position="272"/>
    </location>
</feature>
<keyword evidence="2" id="KW-0812">Transmembrane</keyword>
<evidence type="ECO:0000256" key="1">
    <source>
        <dbReference type="SAM" id="MobiDB-lite"/>
    </source>
</evidence>
<reference evidence="3 4" key="1">
    <citation type="journal article" date="2018" name="Sci. Rep.">
        <title>Genome sequence of the cauliflower mushroom Sparassis crispa (Hanabiratake) and its association with beneficial usage.</title>
        <authorList>
            <person name="Kiyama R."/>
            <person name="Furutani Y."/>
            <person name="Kawaguchi K."/>
            <person name="Nakanishi T."/>
        </authorList>
    </citation>
    <scope>NUCLEOTIDE SEQUENCE [LARGE SCALE GENOMIC DNA]</scope>
</reference>
<keyword evidence="2" id="KW-0472">Membrane</keyword>
<feature type="transmembrane region" description="Helical" evidence="2">
    <location>
        <begin position="53"/>
        <end position="73"/>
    </location>
</feature>
<accession>A0A401G7R8</accession>
<comment type="caution">
    <text evidence="3">The sequence shown here is derived from an EMBL/GenBank/DDBJ whole genome shotgun (WGS) entry which is preliminary data.</text>
</comment>
<name>A0A401G7R8_9APHY</name>
<evidence type="ECO:0000313" key="3">
    <source>
        <dbReference type="EMBL" id="GBE78215.1"/>
    </source>
</evidence>
<protein>
    <submittedName>
        <fullName evidence="3">Uncharacterized protein</fullName>
    </submittedName>
</protein>
<dbReference type="AlphaFoldDB" id="A0A401G7R8"/>
<feature type="compositionally biased region" description="Pro residues" evidence="1">
    <location>
        <begin position="245"/>
        <end position="255"/>
    </location>
</feature>
<evidence type="ECO:0000256" key="2">
    <source>
        <dbReference type="SAM" id="Phobius"/>
    </source>
</evidence>
<dbReference type="STRING" id="139825.A0A401G7R8"/>
<feature type="region of interest" description="Disordered" evidence="1">
    <location>
        <begin position="194"/>
        <end position="220"/>
    </location>
</feature>
<feature type="transmembrane region" description="Helical" evidence="2">
    <location>
        <begin position="149"/>
        <end position="168"/>
    </location>
</feature>
<dbReference type="GeneID" id="38775132"/>
<sequence length="272" mass="29749">MKPRDYCCCAIPILYVGIYVTLTEQFVLGILAGTLSVATPSIVGASTPSYAKWIFAVICYVAAAVQLAGFFAVRNERPTMFRRYTTLHLLLTIASFAVAAAWIILSATRHSNAKSKCETDFYGNNPSTISEASTVCNIFPWVDIGLMGGLWVLLAVVQLYLCFVLSSYSSAQERDHLKYDSMYDATPLRSDIPLGNRSDAWESRPLTDEGTNGGFHDRSASVGSVSTVVGYKPQQPAEYGQTGYPPQPGNIPPARDPYYNSSAAEYGYPERT</sequence>
<dbReference type="EMBL" id="BFAD01000001">
    <property type="protein sequence ID" value="GBE78215.1"/>
    <property type="molecule type" value="Genomic_DNA"/>
</dbReference>
<gene>
    <name evidence="3" type="ORF">SCP_0110980</name>
</gene>
<feature type="transmembrane region" description="Helical" evidence="2">
    <location>
        <begin position="12"/>
        <end position="33"/>
    </location>
</feature>
<dbReference type="Proteomes" id="UP000287166">
    <property type="component" value="Unassembled WGS sequence"/>
</dbReference>